<name>A0A131Z0Z8_RHIAP</name>
<evidence type="ECO:0000313" key="2">
    <source>
        <dbReference type="EMBL" id="JAP85104.1"/>
    </source>
</evidence>
<accession>A0A131Z0Z8</accession>
<protein>
    <submittedName>
        <fullName evidence="2">Immunoglobulin G binding protein A</fullName>
    </submittedName>
</protein>
<reference evidence="2" key="1">
    <citation type="journal article" date="2016" name="Ticks Tick Borne Dis.">
        <title>De novo assembly and annotation of the salivary gland transcriptome of Rhipicephalus appendiculatus male and female ticks during blood feeding.</title>
        <authorList>
            <person name="de Castro M.H."/>
            <person name="de Klerk D."/>
            <person name="Pienaar R."/>
            <person name="Latif A.A."/>
            <person name="Rees D.J."/>
            <person name="Mans B.J."/>
        </authorList>
    </citation>
    <scope>NUCLEOTIDE SEQUENCE</scope>
    <source>
        <tissue evidence="2">Salivary glands</tissue>
    </source>
</reference>
<dbReference type="AlphaFoldDB" id="A0A131Z0Z8"/>
<feature type="signal peptide" evidence="1">
    <location>
        <begin position="1"/>
        <end position="22"/>
    </location>
</feature>
<feature type="chain" id="PRO_5007286412" evidence="1">
    <location>
        <begin position="23"/>
        <end position="526"/>
    </location>
</feature>
<keyword evidence="1" id="KW-0732">Signal</keyword>
<sequence>MRLRTPLAALFVLWAVSETGLSLNLCSLCSAGFGLAIQRPVFQLPSVDKGVYLNPNLKGITDQMRYHIELMLNQPNQLPVALAALYKLGIAIKRFTDIIRCLIIRGQEIQLPRPLPVDYNVKIENKEFHLPRETDKLTAYLSRNPHHLALVIPTLRGIGATFTRTEVGVSSFTLFNVVYKFERPLETQVSVGGKRFKLPKDLKLLIKLLATRPKDLLMLEVVLEVYGVKTEKKPGGLTEIKFEKDKTPVYNIPDVRIKLDGRHYNIPGDLHAIFENPKTLHIGLLFESFQRSNIKLKVNFDTGVVVGIIVKGTLVPLPLTIDLRFKWGGKVYLIPRDMKALIAQLERKGLPSQVMHILYTRFGVIPVRNSAGIVIKLSFSGQLFAIKVEKQTAVTILAKKFYLPRDTKKMVAFVNAGDQNRTILMMQALQRAGFMFIPESDGTLETIQKGAQMITLGMKLKVTVNILGTRYRMPFDLPRLVDDVKNFGRVHMNNMLKDMQRCGVKVTKKGSKIHILFNNVKYTVKA</sequence>
<evidence type="ECO:0000256" key="1">
    <source>
        <dbReference type="SAM" id="SignalP"/>
    </source>
</evidence>
<organism evidence="2">
    <name type="scientific">Rhipicephalus appendiculatus</name>
    <name type="common">Brown ear tick</name>
    <dbReference type="NCBI Taxonomy" id="34631"/>
    <lineage>
        <taxon>Eukaryota</taxon>
        <taxon>Metazoa</taxon>
        <taxon>Ecdysozoa</taxon>
        <taxon>Arthropoda</taxon>
        <taxon>Chelicerata</taxon>
        <taxon>Arachnida</taxon>
        <taxon>Acari</taxon>
        <taxon>Parasitiformes</taxon>
        <taxon>Ixodida</taxon>
        <taxon>Ixodoidea</taxon>
        <taxon>Ixodidae</taxon>
        <taxon>Rhipicephalinae</taxon>
        <taxon>Rhipicephalus</taxon>
        <taxon>Rhipicephalus</taxon>
    </lineage>
</organism>
<dbReference type="EMBL" id="GEDV01003453">
    <property type="protein sequence ID" value="JAP85104.1"/>
    <property type="molecule type" value="Transcribed_RNA"/>
</dbReference>
<proteinExistence type="predicted"/>